<accession>A0ABR0DZH6</accession>
<organism evidence="2 3">
    <name type="scientific">Zasmidium cellare</name>
    <name type="common">Wine cellar mold</name>
    <name type="synonym">Racodium cellare</name>
    <dbReference type="NCBI Taxonomy" id="395010"/>
    <lineage>
        <taxon>Eukaryota</taxon>
        <taxon>Fungi</taxon>
        <taxon>Dikarya</taxon>
        <taxon>Ascomycota</taxon>
        <taxon>Pezizomycotina</taxon>
        <taxon>Dothideomycetes</taxon>
        <taxon>Dothideomycetidae</taxon>
        <taxon>Mycosphaerellales</taxon>
        <taxon>Mycosphaerellaceae</taxon>
        <taxon>Zasmidium</taxon>
    </lineage>
</organism>
<sequence length="514" mass="57973">MKAFLRMPTSLREVIAQARLPVFSPAKQRNVEPTEDEDAIALLPDEEKDEPLPTRTTPASLLNGRSRKVWLVIALIGVGLLGVVLLLPSRRSPPPESVSAPPEEQVPQRDYYFHIVLPTTQSSANFCKTLLSAAVLNLPTPWLINWDWEGTATEDRTLLKLRTTTEWLERMPPEREEDPVAIVGNVNAWFQVRSDVIISRYNKIRRRGDRQIEEIFSKTDVESQDLQTKIVFSSEKECQLDGENQSGCLATAAEDGSLHYLSTNIAMGPIRDVRALWQRARQDAEKLAEKELPIDENRIFAQILGEQETHRASILKAEAGQGFETHEDGEEDFGIMLDFGRELAYAADDKLEGVDWVKHDGQRERKLTVPDDIAATTPPFWTFEASGQLPNIAWSEVPLLTGLHANIVPALVQRGPKADKALGKTWFDKMWFQPYGRQLLDAFALIPSTPLAVLVDGDGHQQRYWSPHLEKVGAKDQDLVFHDWTELCADEQFAEDVARDVFLDGKGVWEDSRP</sequence>
<proteinExistence type="predicted"/>
<dbReference type="CDD" id="cd22997">
    <property type="entry name" value="GT_LH"/>
    <property type="match status" value="1"/>
</dbReference>
<keyword evidence="1" id="KW-0812">Transmembrane</keyword>
<dbReference type="PANTHER" id="PTHR36587">
    <property type="entry name" value="EXPRESSION SITE-ASSOCIATED GENE 3 (ESAG3)-LIKE PROTEIN"/>
    <property type="match status" value="1"/>
</dbReference>
<gene>
    <name evidence="2" type="ORF">PRZ48_013933</name>
</gene>
<protein>
    <submittedName>
        <fullName evidence="2">Uncharacterized protein</fullName>
    </submittedName>
</protein>
<keyword evidence="3" id="KW-1185">Reference proteome</keyword>
<dbReference type="EMBL" id="JAXOVC010000013">
    <property type="protein sequence ID" value="KAK4494577.1"/>
    <property type="molecule type" value="Genomic_DNA"/>
</dbReference>
<name>A0ABR0DZH6_ZASCE</name>
<evidence type="ECO:0000313" key="2">
    <source>
        <dbReference type="EMBL" id="KAK4494577.1"/>
    </source>
</evidence>
<evidence type="ECO:0000313" key="3">
    <source>
        <dbReference type="Proteomes" id="UP001305779"/>
    </source>
</evidence>
<keyword evidence="1" id="KW-1133">Transmembrane helix</keyword>
<evidence type="ECO:0000256" key="1">
    <source>
        <dbReference type="SAM" id="Phobius"/>
    </source>
</evidence>
<keyword evidence="1" id="KW-0472">Membrane</keyword>
<dbReference type="PANTHER" id="PTHR36587:SF2">
    <property type="entry name" value="EXPRESSION SITE-ASSOCIATED GENE 3 (ESAG3)-LIKE PROTEIN"/>
    <property type="match status" value="1"/>
</dbReference>
<dbReference type="Proteomes" id="UP001305779">
    <property type="component" value="Unassembled WGS sequence"/>
</dbReference>
<comment type="caution">
    <text evidence="2">The sequence shown here is derived from an EMBL/GenBank/DDBJ whole genome shotgun (WGS) entry which is preliminary data.</text>
</comment>
<reference evidence="2 3" key="1">
    <citation type="journal article" date="2023" name="G3 (Bethesda)">
        <title>A chromosome-level genome assembly of Zasmidium syzygii isolated from banana leaves.</title>
        <authorList>
            <person name="van Westerhoven A.C."/>
            <person name="Mehrabi R."/>
            <person name="Talebi R."/>
            <person name="Steentjes M.B.F."/>
            <person name="Corcolon B."/>
            <person name="Chong P.A."/>
            <person name="Kema G.H.J."/>
            <person name="Seidl M.F."/>
        </authorList>
    </citation>
    <scope>NUCLEOTIDE SEQUENCE [LARGE SCALE GENOMIC DNA]</scope>
    <source>
        <strain evidence="2 3">P124</strain>
    </source>
</reference>
<feature type="transmembrane region" description="Helical" evidence="1">
    <location>
        <begin position="69"/>
        <end position="87"/>
    </location>
</feature>